<organism evidence="4 5">
    <name type="scientific">Metamycoplasma equirhinis</name>
    <dbReference type="NCBI Taxonomy" id="92402"/>
    <lineage>
        <taxon>Bacteria</taxon>
        <taxon>Bacillati</taxon>
        <taxon>Mycoplasmatota</taxon>
        <taxon>Mycoplasmoidales</taxon>
        <taxon>Metamycoplasmataceae</taxon>
        <taxon>Metamycoplasma</taxon>
    </lineage>
</organism>
<evidence type="ECO:0000313" key="5">
    <source>
        <dbReference type="Proteomes" id="UP001303601"/>
    </source>
</evidence>
<feature type="domain" description="Mycoplasma lipoprotein C-terminal" evidence="3">
    <location>
        <begin position="400"/>
        <end position="511"/>
    </location>
</feature>
<comment type="similarity">
    <text evidence="1">Belongs to the MG185/MG260 family.</text>
</comment>
<evidence type="ECO:0000259" key="3">
    <source>
        <dbReference type="Pfam" id="PF03202"/>
    </source>
</evidence>
<evidence type="ECO:0000256" key="1">
    <source>
        <dbReference type="ARBA" id="ARBA00009031"/>
    </source>
</evidence>
<keyword evidence="5" id="KW-1185">Reference proteome</keyword>
<gene>
    <name evidence="4" type="ORF">R9B83_00725</name>
</gene>
<dbReference type="Proteomes" id="UP001303601">
    <property type="component" value="Chromosome"/>
</dbReference>
<reference evidence="4" key="1">
    <citation type="submission" date="2023-11" db="EMBL/GenBank/DDBJ databases">
        <title>Completed genome sequence of Mycoplasma equirhinis type strain M432/72.</title>
        <authorList>
            <person name="Spergser J."/>
        </authorList>
    </citation>
    <scope>NUCLEOTIDE SEQUENCE [LARGE SCALE GENOMIC DNA]</scope>
    <source>
        <strain evidence="4">M432/72</strain>
    </source>
</reference>
<name>A0ABZ0PBH9_9BACT</name>
<feature type="signal peptide" evidence="2">
    <location>
        <begin position="1"/>
        <end position="25"/>
    </location>
</feature>
<accession>A0ABZ0PBH9</accession>
<keyword evidence="2" id="KW-0732">Signal</keyword>
<dbReference type="Pfam" id="PF03202">
    <property type="entry name" value="Lipoprotein_10"/>
    <property type="match status" value="1"/>
</dbReference>
<dbReference type="RefSeq" id="WP_140031552.1">
    <property type="nucleotide sequence ID" value="NZ_CP137845.1"/>
</dbReference>
<dbReference type="GeneID" id="94493390"/>
<protein>
    <recommendedName>
        <fullName evidence="3">Mycoplasma lipoprotein C-terminal domain-containing protein</fullName>
    </recommendedName>
</protein>
<feature type="chain" id="PRO_5045545154" description="Mycoplasma lipoprotein C-terminal domain-containing protein" evidence="2">
    <location>
        <begin position="26"/>
        <end position="542"/>
    </location>
</feature>
<proteinExistence type="inferred from homology"/>
<dbReference type="EMBL" id="CP137845">
    <property type="protein sequence ID" value="WPB54087.1"/>
    <property type="molecule type" value="Genomic_DNA"/>
</dbReference>
<sequence length="542" mass="63660">MLKIKKAIYTSTLLVAPFILLPLHACSKQTTNAIIWKIPFQKNSFDSRFFSELINKYNNEIAKTKSYMPVNLQFTPDRNNLFTKASLDLITNNKEIPNLFLHYPSLANIAASYDRTLNLREIAQNSDIDKRFLMSDESFGIENQNNVHFLPFGSISDNFIINNWLLGLYLNKLKEFIKKNNLNFKLFKKDKKHKIFDKAINIYNSLSNNEKMELNERWKTRQLEFDVNFLKSNSNFTFSDDLFCSNTGLMSISNYISYSVSNQKRDNSVSVLFVRHSANYAYSLLFHDAHDNMAEYFLKRNKASSFLNYDFDTFDKQKSIKKLYEFLYKHMQNNSLSVLNSKINATETYNFRNKMFMLVSGRIFHTLKDKIIERPTEYSLFSAPTKNLIANSQEKGSFLIQGNNIIAIKKTDLENKSVMNFVNWIYDKNNIKNWKIDGKKVALTPVEYISYVMGYIFPSHNFAENFGKKDEQNLAIKSFLNLLENKKLVGFQEPVDINSNRFRKNIEWAINEYMYNSIKYKEKITFDEFLEKLKKGLTLNYE</sequence>
<dbReference type="InterPro" id="IPR004890">
    <property type="entry name" value="Lipoprotein_10_C"/>
</dbReference>
<evidence type="ECO:0000313" key="4">
    <source>
        <dbReference type="EMBL" id="WPB54087.1"/>
    </source>
</evidence>
<evidence type="ECO:0000256" key="2">
    <source>
        <dbReference type="SAM" id="SignalP"/>
    </source>
</evidence>